<dbReference type="SUPFAM" id="SSF103481">
    <property type="entry name" value="Multidrug resistance efflux transporter EmrE"/>
    <property type="match status" value="2"/>
</dbReference>
<feature type="transmembrane region" description="Helical" evidence="6">
    <location>
        <begin position="214"/>
        <end position="237"/>
    </location>
</feature>
<feature type="transmembrane region" description="Helical" evidence="6">
    <location>
        <begin position="153"/>
        <end position="172"/>
    </location>
</feature>
<evidence type="ECO:0000256" key="6">
    <source>
        <dbReference type="SAM" id="Phobius"/>
    </source>
</evidence>
<reference evidence="8 9" key="1">
    <citation type="journal article" date="2015" name="Nature">
        <title>rRNA introns, odd ribosomes, and small enigmatic genomes across a large radiation of phyla.</title>
        <authorList>
            <person name="Brown C.T."/>
            <person name="Hug L.A."/>
            <person name="Thomas B.C."/>
            <person name="Sharon I."/>
            <person name="Castelle C.J."/>
            <person name="Singh A."/>
            <person name="Wilkins M.J."/>
            <person name="Williams K.H."/>
            <person name="Banfield J.F."/>
        </authorList>
    </citation>
    <scope>NUCLEOTIDE SEQUENCE [LARGE SCALE GENOMIC DNA]</scope>
</reference>
<evidence type="ECO:0000256" key="2">
    <source>
        <dbReference type="ARBA" id="ARBA00022475"/>
    </source>
</evidence>
<dbReference type="InterPro" id="IPR050638">
    <property type="entry name" value="AA-Vitamin_Transporters"/>
</dbReference>
<gene>
    <name evidence="8" type="ORF">US40_C0002G0098</name>
</gene>
<feature type="transmembrane region" description="Helical" evidence="6">
    <location>
        <begin position="39"/>
        <end position="57"/>
    </location>
</feature>
<keyword evidence="2" id="KW-1003">Cell membrane</keyword>
<keyword evidence="3 6" id="KW-0812">Transmembrane</keyword>
<feature type="domain" description="EamA" evidence="7">
    <location>
        <begin position="155"/>
        <end position="293"/>
    </location>
</feature>
<evidence type="ECO:0000313" key="8">
    <source>
        <dbReference type="EMBL" id="KKQ26564.1"/>
    </source>
</evidence>
<evidence type="ECO:0000259" key="7">
    <source>
        <dbReference type="Pfam" id="PF00892"/>
    </source>
</evidence>
<dbReference type="GO" id="GO:0005886">
    <property type="term" value="C:plasma membrane"/>
    <property type="evidence" value="ECO:0007669"/>
    <property type="project" value="UniProtKB-SubCell"/>
</dbReference>
<feature type="transmembrane region" description="Helical" evidence="6">
    <location>
        <begin position="96"/>
        <end position="113"/>
    </location>
</feature>
<dbReference type="EMBL" id="LBSV01000002">
    <property type="protein sequence ID" value="KKQ26564.1"/>
    <property type="molecule type" value="Genomic_DNA"/>
</dbReference>
<comment type="caution">
    <text evidence="8">The sequence shown here is derived from an EMBL/GenBank/DDBJ whole genome shotgun (WGS) entry which is preliminary data.</text>
</comment>
<dbReference type="PANTHER" id="PTHR32322">
    <property type="entry name" value="INNER MEMBRANE TRANSPORTER"/>
    <property type="match status" value="1"/>
</dbReference>
<protein>
    <recommendedName>
        <fullName evidence="7">EamA domain-containing protein</fullName>
    </recommendedName>
</protein>
<evidence type="ECO:0000256" key="3">
    <source>
        <dbReference type="ARBA" id="ARBA00022692"/>
    </source>
</evidence>
<feature type="transmembrane region" description="Helical" evidence="6">
    <location>
        <begin position="184"/>
        <end position="202"/>
    </location>
</feature>
<feature type="transmembrane region" description="Helical" evidence="6">
    <location>
        <begin position="69"/>
        <end position="90"/>
    </location>
</feature>
<sequence>MNNKTKALLAVLAIVIFSGGTSPYVKLALTKIPSFTFTFVRFFLSFLIILPLFLYRVKPRFKKNDFKLITLSLLQTGNIILFAFGVRLTMASVGQIIYSFTPILVALMSFYSLKEKISFKKILGIMIGFLGVNLIIMMPLFSKAIKISDEPGALFGNILIFVGCIGYSYYTVLSKKFLKTYSPIWLTIYFILTTALVSLIFIPYEFSSLRPLMFYLNTSVLWPVIYVITIGTVMAYLLQQYAIDRGTPLIASLMQYLFPASTLVWSYFILGERLNIYLAIGLVLILSGAWLVTKES</sequence>
<feature type="transmembrane region" description="Helical" evidence="6">
    <location>
        <begin position="276"/>
        <end position="293"/>
    </location>
</feature>
<feature type="transmembrane region" description="Helical" evidence="6">
    <location>
        <begin position="122"/>
        <end position="141"/>
    </location>
</feature>
<dbReference type="Proteomes" id="UP000034917">
    <property type="component" value="Unassembled WGS sequence"/>
</dbReference>
<dbReference type="InterPro" id="IPR037185">
    <property type="entry name" value="EmrE-like"/>
</dbReference>
<evidence type="ECO:0000256" key="1">
    <source>
        <dbReference type="ARBA" id="ARBA00004651"/>
    </source>
</evidence>
<evidence type="ECO:0000256" key="4">
    <source>
        <dbReference type="ARBA" id="ARBA00022989"/>
    </source>
</evidence>
<dbReference type="Pfam" id="PF00892">
    <property type="entry name" value="EamA"/>
    <property type="match status" value="2"/>
</dbReference>
<comment type="subcellular location">
    <subcellularLocation>
        <location evidence="1">Cell membrane</location>
        <topology evidence="1">Multi-pass membrane protein</topology>
    </subcellularLocation>
</comment>
<dbReference type="AlphaFoldDB" id="A0A0G0IQV3"/>
<feature type="domain" description="EamA" evidence="7">
    <location>
        <begin position="6"/>
        <end position="136"/>
    </location>
</feature>
<accession>A0A0G0IQV3</accession>
<name>A0A0G0IQV3_9BACT</name>
<dbReference type="InterPro" id="IPR000620">
    <property type="entry name" value="EamA_dom"/>
</dbReference>
<dbReference type="PANTHER" id="PTHR32322:SF18">
    <property type="entry name" value="S-ADENOSYLMETHIONINE_S-ADENOSYLHOMOCYSTEINE TRANSPORTER"/>
    <property type="match status" value="1"/>
</dbReference>
<proteinExistence type="predicted"/>
<feature type="transmembrane region" description="Helical" evidence="6">
    <location>
        <begin position="249"/>
        <end position="270"/>
    </location>
</feature>
<evidence type="ECO:0000313" key="9">
    <source>
        <dbReference type="Proteomes" id="UP000034917"/>
    </source>
</evidence>
<keyword evidence="4 6" id="KW-1133">Transmembrane helix</keyword>
<organism evidence="8 9">
    <name type="scientific">Candidatus Roizmanbacteria bacterium GW2011_GWC2_37_13</name>
    <dbReference type="NCBI Taxonomy" id="1618486"/>
    <lineage>
        <taxon>Bacteria</taxon>
        <taxon>Candidatus Roizmaniibacteriota</taxon>
    </lineage>
</organism>
<keyword evidence="5 6" id="KW-0472">Membrane</keyword>
<evidence type="ECO:0000256" key="5">
    <source>
        <dbReference type="ARBA" id="ARBA00023136"/>
    </source>
</evidence>